<dbReference type="GO" id="GO:0043015">
    <property type="term" value="F:gamma-tubulin binding"/>
    <property type="evidence" value="ECO:0007669"/>
    <property type="project" value="InterPro"/>
</dbReference>
<dbReference type="AlphaFoldDB" id="A0A2G8JQ51"/>
<feature type="region of interest" description="Disordered" evidence="6">
    <location>
        <begin position="225"/>
        <end position="255"/>
    </location>
</feature>
<dbReference type="Gene3D" id="1.20.120.1900">
    <property type="entry name" value="Gamma-tubulin complex, C-terminal domain"/>
    <property type="match status" value="1"/>
</dbReference>
<dbReference type="GO" id="GO:0000278">
    <property type="term" value="P:mitotic cell cycle"/>
    <property type="evidence" value="ECO:0007669"/>
    <property type="project" value="TreeGrafter"/>
</dbReference>
<dbReference type="Pfam" id="PF17681">
    <property type="entry name" value="GCP_N_terminal"/>
    <property type="match status" value="1"/>
</dbReference>
<dbReference type="InterPro" id="IPR042241">
    <property type="entry name" value="GCP_C_sf"/>
</dbReference>
<proteinExistence type="inferred from homology"/>
<dbReference type="GO" id="GO:0000922">
    <property type="term" value="C:spindle pole"/>
    <property type="evidence" value="ECO:0007669"/>
    <property type="project" value="InterPro"/>
</dbReference>
<evidence type="ECO:0000256" key="6">
    <source>
        <dbReference type="SAM" id="MobiDB-lite"/>
    </source>
</evidence>
<keyword evidence="5" id="KW-0206">Cytoskeleton</keyword>
<dbReference type="InterPro" id="IPR040457">
    <property type="entry name" value="GCP_C"/>
</dbReference>
<dbReference type="GO" id="GO:0031122">
    <property type="term" value="P:cytoplasmic microtubule organization"/>
    <property type="evidence" value="ECO:0007669"/>
    <property type="project" value="TreeGrafter"/>
</dbReference>
<name>A0A2G8JQ51_STIJA</name>
<dbReference type="GO" id="GO:0005874">
    <property type="term" value="C:microtubule"/>
    <property type="evidence" value="ECO:0007669"/>
    <property type="project" value="UniProtKB-KW"/>
</dbReference>
<comment type="subcellular location">
    <subcellularLocation>
        <location evidence="1">Cytoplasm</location>
        <location evidence="1">Cytoskeleton</location>
    </subcellularLocation>
</comment>
<dbReference type="GO" id="GO:0051225">
    <property type="term" value="P:spindle assembly"/>
    <property type="evidence" value="ECO:0007669"/>
    <property type="project" value="TreeGrafter"/>
</dbReference>
<keyword evidence="3" id="KW-0963">Cytoplasm</keyword>
<evidence type="ECO:0000256" key="2">
    <source>
        <dbReference type="ARBA" id="ARBA00010337"/>
    </source>
</evidence>
<feature type="domain" description="Gamma tubulin complex component C-terminal" evidence="7">
    <location>
        <begin position="573"/>
        <end position="905"/>
    </location>
</feature>
<dbReference type="GO" id="GO:0000930">
    <property type="term" value="C:gamma-tubulin complex"/>
    <property type="evidence" value="ECO:0007669"/>
    <property type="project" value="TreeGrafter"/>
</dbReference>
<dbReference type="InterPro" id="IPR007259">
    <property type="entry name" value="GCP"/>
</dbReference>
<dbReference type="GO" id="GO:0051011">
    <property type="term" value="F:microtubule minus-end binding"/>
    <property type="evidence" value="ECO:0007669"/>
    <property type="project" value="TreeGrafter"/>
</dbReference>
<feature type="domain" description="Gamma tubulin complex component protein N-terminal" evidence="8">
    <location>
        <begin position="266"/>
        <end position="567"/>
    </location>
</feature>
<evidence type="ECO:0000259" key="7">
    <source>
        <dbReference type="Pfam" id="PF04130"/>
    </source>
</evidence>
<dbReference type="OrthoDB" id="5860513at2759"/>
<evidence type="ECO:0000256" key="3">
    <source>
        <dbReference type="ARBA" id="ARBA00022490"/>
    </source>
</evidence>
<dbReference type="PANTHER" id="PTHR19302:SF14">
    <property type="entry name" value="GAMMA-TUBULIN COMPLEX COMPONENT 3"/>
    <property type="match status" value="1"/>
</dbReference>
<comment type="caution">
    <text evidence="9">The sequence shown here is derived from an EMBL/GenBank/DDBJ whole genome shotgun (WGS) entry which is preliminary data.</text>
</comment>
<accession>A0A2G8JQ51</accession>
<dbReference type="InterPro" id="IPR041470">
    <property type="entry name" value="GCP_N"/>
</dbReference>
<protein>
    <submittedName>
        <fullName evidence="9">Putative gamma-tubulin complex component 3</fullName>
    </submittedName>
</protein>
<keyword evidence="10" id="KW-1185">Reference proteome</keyword>
<dbReference type="Pfam" id="PF04130">
    <property type="entry name" value="GCP_C_terminal"/>
    <property type="match status" value="1"/>
</dbReference>
<reference evidence="9 10" key="1">
    <citation type="journal article" date="2017" name="PLoS Biol.">
        <title>The sea cucumber genome provides insights into morphological evolution and visceral regeneration.</title>
        <authorList>
            <person name="Zhang X."/>
            <person name="Sun L."/>
            <person name="Yuan J."/>
            <person name="Sun Y."/>
            <person name="Gao Y."/>
            <person name="Zhang L."/>
            <person name="Li S."/>
            <person name="Dai H."/>
            <person name="Hamel J.F."/>
            <person name="Liu C."/>
            <person name="Yu Y."/>
            <person name="Liu S."/>
            <person name="Lin W."/>
            <person name="Guo K."/>
            <person name="Jin S."/>
            <person name="Xu P."/>
            <person name="Storey K.B."/>
            <person name="Huan P."/>
            <person name="Zhang T."/>
            <person name="Zhou Y."/>
            <person name="Zhang J."/>
            <person name="Lin C."/>
            <person name="Li X."/>
            <person name="Xing L."/>
            <person name="Huo D."/>
            <person name="Sun M."/>
            <person name="Wang L."/>
            <person name="Mercier A."/>
            <person name="Li F."/>
            <person name="Yang H."/>
            <person name="Xiang J."/>
        </authorList>
    </citation>
    <scope>NUCLEOTIDE SEQUENCE [LARGE SCALE GENOMIC DNA]</scope>
    <source>
        <strain evidence="9">Shaxun</strain>
        <tissue evidence="9">Muscle</tissue>
    </source>
</reference>
<gene>
    <name evidence="9" type="ORF">BSL78_25360</name>
</gene>
<comment type="similarity">
    <text evidence="2">Belongs to the TUBGCP family.</text>
</comment>
<dbReference type="GO" id="GO:0051321">
    <property type="term" value="P:meiotic cell cycle"/>
    <property type="evidence" value="ECO:0007669"/>
    <property type="project" value="TreeGrafter"/>
</dbReference>
<organism evidence="9 10">
    <name type="scientific">Stichopus japonicus</name>
    <name type="common">Sea cucumber</name>
    <dbReference type="NCBI Taxonomy" id="307972"/>
    <lineage>
        <taxon>Eukaryota</taxon>
        <taxon>Metazoa</taxon>
        <taxon>Echinodermata</taxon>
        <taxon>Eleutherozoa</taxon>
        <taxon>Echinozoa</taxon>
        <taxon>Holothuroidea</taxon>
        <taxon>Aspidochirotacea</taxon>
        <taxon>Aspidochirotida</taxon>
        <taxon>Stichopodidae</taxon>
        <taxon>Apostichopus</taxon>
    </lineage>
</organism>
<keyword evidence="4" id="KW-0493">Microtubule</keyword>
<evidence type="ECO:0000259" key="8">
    <source>
        <dbReference type="Pfam" id="PF17681"/>
    </source>
</evidence>
<dbReference type="Proteomes" id="UP000230750">
    <property type="component" value="Unassembled WGS sequence"/>
</dbReference>
<evidence type="ECO:0000256" key="1">
    <source>
        <dbReference type="ARBA" id="ARBA00004245"/>
    </source>
</evidence>
<evidence type="ECO:0000256" key="4">
    <source>
        <dbReference type="ARBA" id="ARBA00022701"/>
    </source>
</evidence>
<evidence type="ECO:0000256" key="5">
    <source>
        <dbReference type="ARBA" id="ARBA00023212"/>
    </source>
</evidence>
<evidence type="ECO:0000313" key="10">
    <source>
        <dbReference type="Proteomes" id="UP000230750"/>
    </source>
</evidence>
<dbReference type="EMBL" id="MRZV01001446">
    <property type="protein sequence ID" value="PIK37805.1"/>
    <property type="molecule type" value="Genomic_DNA"/>
</dbReference>
<evidence type="ECO:0000313" key="9">
    <source>
        <dbReference type="EMBL" id="PIK37805.1"/>
    </source>
</evidence>
<dbReference type="PANTHER" id="PTHR19302">
    <property type="entry name" value="GAMMA TUBULIN COMPLEX PROTEIN"/>
    <property type="match status" value="1"/>
</dbReference>
<dbReference type="GO" id="GO:0007020">
    <property type="term" value="P:microtubule nucleation"/>
    <property type="evidence" value="ECO:0007669"/>
    <property type="project" value="InterPro"/>
</dbReference>
<dbReference type="STRING" id="307972.A0A2G8JQ51"/>
<sequence>MSLLQVLVPCSAQMAAQNASVQNSPAALLNQLVKAVLNEDEGCDVSQHFQFALRIISSNFAPSVEQDEFHVSEKIKRKLAREGRESDAAYFSELHRKLQAQGKLQNRWSILYLLLSLASNQKDEKAKPSSASIFGRGLPNLATSTPFVPRNVHQTPGISEFSSGSNVITQSSGIGSGISNISGTTPTPHSYAPGYLTTPGLTFAPNPQSVGSQLAQMLVGDTGSKTAQSKLVPSSKVQRSNVTKQGMSSSPMEENTSFEVTEEVIVRDLVYVFQGIEGKYIKYNYSEDAFRLDSQVGIPRPTRDLVHKLAELGWLFLKVKKYVEKRSQDKAFGLVGQSFTAALQQELTEYYRLLAVLEAQQQEPEDGFEVNSASALTLLQLNVWTFDPLNRMKWLAILVDGCKNKKGGALASAIHSYTFHGDGSVQKLINHILKLVAFPLRQMMDKWIYDGLLADKYHEFFVAADPSVKEEKLWHKKYTLRKSMLPSFISMDQARQILLIGKSINFLKQVCKDNSPITGKGSDDMVEKYSKYENTEIFLDKDFDGKFQKVIDKAYQDTSKKLLDVLHQRFKFLDHLKAMRRYLLLGQGDFIKHLMDLLQADLVKPAQFLYLHNLTGVLETAIRATNAQYDDSEILDRLDVRLLELSPGDTGWDVFSLDYHVDGPISTVFTPQCKILYLRVFNFLWRAKRMEYILTQVWKDQMSNARLLMKEIPELSPLLHHIHTLAAEMVHFIHQMQYYINFEVMECSYDELWKQVNKATDLDKIIAAHETFLDTILQRSLLDNESQKLLTQLRVIFDLVVQFQGMQEEFFKVSLEERERRRKDVETIEGRTEMGEWGTTQLEEEDKRRLQQEFKKNFIPSERAKLKVLAQTLQDMVQKFLVMLTSHSDDSLRLLAVRLDFNEVYKAKEPKLRSPEVYQKRKKRVL</sequence>